<dbReference type="eggNOG" id="KOG1698">
    <property type="taxonomic scope" value="Eukaryota"/>
</dbReference>
<keyword evidence="3" id="KW-0687">Ribonucleoprotein</keyword>
<feature type="compositionally biased region" description="Basic residues" evidence="4">
    <location>
        <begin position="224"/>
        <end position="233"/>
    </location>
</feature>
<dbReference type="SUPFAM" id="SSF50104">
    <property type="entry name" value="Translation proteins SH3-like domain"/>
    <property type="match status" value="1"/>
</dbReference>
<proteinExistence type="inferred from homology"/>
<dbReference type="PANTHER" id="PTHR15680:SF9">
    <property type="entry name" value="LARGE RIBOSOMAL SUBUNIT PROTEIN BL19M"/>
    <property type="match status" value="1"/>
</dbReference>
<dbReference type="GO" id="GO:0005762">
    <property type="term" value="C:mitochondrial large ribosomal subunit"/>
    <property type="evidence" value="ECO:0007669"/>
    <property type="project" value="TreeGrafter"/>
</dbReference>
<dbReference type="Proteomes" id="UP000018144">
    <property type="component" value="Unassembled WGS sequence"/>
</dbReference>
<dbReference type="OrthoDB" id="432645at2759"/>
<evidence type="ECO:0000256" key="2">
    <source>
        <dbReference type="ARBA" id="ARBA00022980"/>
    </source>
</evidence>
<dbReference type="GO" id="GO:0003735">
    <property type="term" value="F:structural constituent of ribosome"/>
    <property type="evidence" value="ECO:0007669"/>
    <property type="project" value="InterPro"/>
</dbReference>
<dbReference type="Gene3D" id="2.30.30.790">
    <property type="match status" value="1"/>
</dbReference>
<feature type="region of interest" description="Disordered" evidence="4">
    <location>
        <begin position="209"/>
        <end position="233"/>
    </location>
</feature>
<keyword evidence="2 5" id="KW-0689">Ribosomal protein</keyword>
<comment type="similarity">
    <text evidence="1">Belongs to the bacterial ribosomal protein bL19 family.</text>
</comment>
<dbReference type="EMBL" id="HF935265">
    <property type="protein sequence ID" value="CCX05694.1"/>
    <property type="molecule type" value="Genomic_DNA"/>
</dbReference>
<dbReference type="PANTHER" id="PTHR15680">
    <property type="entry name" value="RIBOSOMAL PROTEIN L19"/>
    <property type="match status" value="1"/>
</dbReference>
<sequence length="233" mass="26016">MSTTAGASLRPLAQSLKALTLRPIQRRAVTDYASLRDNLPRKVGMFGQKKVFHSPQADEPRRHIKIHAPLPAPASKTPIESLTSLQLATLDPTGAKQKMFSRHNPDSVKVGDILQVRRKNGEQPFAGVVINIRRRGVDSAFLLRGQVTRIGVEVWFKLYSPLIEGIDLVQRTEKRKRRAKLFYLRKPEHDFGSVANIVGQYMRQRAILRGEGPKNGQQGQRGGKTGKKGGKKN</sequence>
<protein>
    <submittedName>
        <fullName evidence="5">Similar to 54S ribosomal protein IMG1, mitochondrial acc. no. P25626</fullName>
    </submittedName>
</protein>
<dbReference type="InterPro" id="IPR008991">
    <property type="entry name" value="Translation_prot_SH3-like_sf"/>
</dbReference>
<evidence type="ECO:0000313" key="5">
    <source>
        <dbReference type="EMBL" id="CCX05694.1"/>
    </source>
</evidence>
<evidence type="ECO:0000256" key="4">
    <source>
        <dbReference type="SAM" id="MobiDB-lite"/>
    </source>
</evidence>
<gene>
    <name evidence="5" type="ORF">PCON_05281</name>
</gene>
<reference evidence="5 6" key="1">
    <citation type="journal article" date="2013" name="PLoS Genet.">
        <title>The genome and development-dependent transcriptomes of Pyronema confluens: a window into fungal evolution.</title>
        <authorList>
            <person name="Traeger S."/>
            <person name="Altegoer F."/>
            <person name="Freitag M."/>
            <person name="Gabaldon T."/>
            <person name="Kempken F."/>
            <person name="Kumar A."/>
            <person name="Marcet-Houben M."/>
            <person name="Poggeler S."/>
            <person name="Stajich J.E."/>
            <person name="Nowrousian M."/>
        </authorList>
    </citation>
    <scope>NUCLEOTIDE SEQUENCE [LARGE SCALE GENOMIC DNA]</scope>
    <source>
        <strain evidence="6">CBS 100304</strain>
        <tissue evidence="5">Vegetative mycelium</tissue>
    </source>
</reference>
<evidence type="ECO:0000313" key="6">
    <source>
        <dbReference type="Proteomes" id="UP000018144"/>
    </source>
</evidence>
<dbReference type="InterPro" id="IPR001857">
    <property type="entry name" value="Ribosomal_bL19"/>
</dbReference>
<dbReference type="Pfam" id="PF01245">
    <property type="entry name" value="Ribosomal_L19"/>
    <property type="match status" value="1"/>
</dbReference>
<dbReference type="AlphaFoldDB" id="U4L0V9"/>
<name>U4L0V9_PYROM</name>
<dbReference type="OMA" id="EMWYKLY"/>
<dbReference type="InterPro" id="IPR038657">
    <property type="entry name" value="Ribosomal_bL19_sf"/>
</dbReference>
<evidence type="ECO:0000256" key="1">
    <source>
        <dbReference type="ARBA" id="ARBA00005781"/>
    </source>
</evidence>
<keyword evidence="6" id="KW-1185">Reference proteome</keyword>
<dbReference type="PRINTS" id="PR00061">
    <property type="entry name" value="RIBOSOMALL19"/>
</dbReference>
<dbReference type="GO" id="GO:0006412">
    <property type="term" value="P:translation"/>
    <property type="evidence" value="ECO:0007669"/>
    <property type="project" value="InterPro"/>
</dbReference>
<accession>U4L0V9</accession>
<organism evidence="5 6">
    <name type="scientific">Pyronema omphalodes (strain CBS 100304)</name>
    <name type="common">Pyronema confluens</name>
    <dbReference type="NCBI Taxonomy" id="1076935"/>
    <lineage>
        <taxon>Eukaryota</taxon>
        <taxon>Fungi</taxon>
        <taxon>Dikarya</taxon>
        <taxon>Ascomycota</taxon>
        <taxon>Pezizomycotina</taxon>
        <taxon>Pezizomycetes</taxon>
        <taxon>Pezizales</taxon>
        <taxon>Pyronemataceae</taxon>
        <taxon>Pyronema</taxon>
    </lineage>
</organism>
<dbReference type="STRING" id="1076935.U4L0V9"/>
<evidence type="ECO:0000256" key="3">
    <source>
        <dbReference type="ARBA" id="ARBA00023274"/>
    </source>
</evidence>